<dbReference type="PANTHER" id="PTHR43289:SF6">
    <property type="entry name" value="SERINE_THREONINE-PROTEIN KINASE NEKL-3"/>
    <property type="match status" value="1"/>
</dbReference>
<feature type="region of interest" description="Disordered" evidence="5">
    <location>
        <begin position="273"/>
        <end position="360"/>
    </location>
</feature>
<keyword evidence="4" id="KW-0067">ATP-binding</keyword>
<reference evidence="8" key="1">
    <citation type="submission" date="2021-01" db="EMBL/GenBank/DDBJ databases">
        <title>Modified the classification status of verrucomicrobia.</title>
        <authorList>
            <person name="Feng X."/>
        </authorList>
    </citation>
    <scope>NUCLEOTIDE SEQUENCE</scope>
    <source>
        <strain evidence="8">KCTC 22041</strain>
    </source>
</reference>
<organism evidence="8 9">
    <name type="scientific">Luteolibacter pohnpeiensis</name>
    <dbReference type="NCBI Taxonomy" id="454153"/>
    <lineage>
        <taxon>Bacteria</taxon>
        <taxon>Pseudomonadati</taxon>
        <taxon>Verrucomicrobiota</taxon>
        <taxon>Verrucomicrobiia</taxon>
        <taxon>Verrucomicrobiales</taxon>
        <taxon>Verrucomicrobiaceae</taxon>
        <taxon>Luteolibacter</taxon>
    </lineage>
</organism>
<dbReference type="Pfam" id="PF00069">
    <property type="entry name" value="Pkinase"/>
    <property type="match status" value="1"/>
</dbReference>
<comment type="caution">
    <text evidence="8">The sequence shown here is derived from an EMBL/GenBank/DDBJ whole genome shotgun (WGS) entry which is preliminary data.</text>
</comment>
<evidence type="ECO:0000256" key="3">
    <source>
        <dbReference type="ARBA" id="ARBA00022777"/>
    </source>
</evidence>
<evidence type="ECO:0000256" key="2">
    <source>
        <dbReference type="ARBA" id="ARBA00022741"/>
    </source>
</evidence>
<proteinExistence type="predicted"/>
<dbReference type="SMART" id="SM00220">
    <property type="entry name" value="S_TKc"/>
    <property type="match status" value="1"/>
</dbReference>
<keyword evidence="9" id="KW-1185">Reference proteome</keyword>
<evidence type="ECO:0000313" key="8">
    <source>
        <dbReference type="EMBL" id="MBK1881140.1"/>
    </source>
</evidence>
<dbReference type="InterPro" id="IPR011009">
    <property type="entry name" value="Kinase-like_dom_sf"/>
</dbReference>
<dbReference type="PROSITE" id="PS50011">
    <property type="entry name" value="PROTEIN_KINASE_DOM"/>
    <property type="match status" value="1"/>
</dbReference>
<feature type="compositionally biased region" description="Polar residues" evidence="5">
    <location>
        <begin position="273"/>
        <end position="284"/>
    </location>
</feature>
<evidence type="ECO:0000259" key="7">
    <source>
        <dbReference type="PROSITE" id="PS50011"/>
    </source>
</evidence>
<dbReference type="PROSITE" id="PS00108">
    <property type="entry name" value="PROTEIN_KINASE_ST"/>
    <property type="match status" value="1"/>
</dbReference>
<keyword evidence="6" id="KW-0812">Transmembrane</keyword>
<feature type="compositionally biased region" description="Polar residues" evidence="5">
    <location>
        <begin position="310"/>
        <end position="335"/>
    </location>
</feature>
<dbReference type="GO" id="GO:0004674">
    <property type="term" value="F:protein serine/threonine kinase activity"/>
    <property type="evidence" value="ECO:0007669"/>
    <property type="project" value="TreeGrafter"/>
</dbReference>
<dbReference type="SUPFAM" id="SSF48371">
    <property type="entry name" value="ARM repeat"/>
    <property type="match status" value="1"/>
</dbReference>
<sequence>MEDRYEIRGQIGQGGLGSVYRAFDKKMNREVALKRITPNDDAQQLSSATEQLSKEAGALASLQHPHIVTIYDVGSDDEGPYVVMELISGKTLDELVEIAPLTWPDFRELAMQTQEALIAAQELDLVHRDIKPGNLMLKWLPSGKFQVKIVDFGLAQLMPEPTLQDVDENDAVLGSIFFMAPEQFERGFIDGRTDLYAMGSVYYYALTGLHPFDGQTGQEVMAAHLNHSVTPLQQLRPDLPNWVCDWVMWLLNRKPDDRPATARDSLKLFLMNDAQQGPPTSSLRPPSDRTDPASGKTVPSPQPLLPPEGSQPSVHTTPVTLSASDLPTQRMTPGPTTRLAPTPVRRPPSRPLPPRPKPGMSNVQKTVIGVLALVVICVAVLFISKANTRHQQAEILDQLLEKGSEPGTRELPVTESEIGILLRATLETSDNTRLQKIYRDLLIATPKNAADLDKRIAIFAGEPDLPDKVRETLIGEILRQRGKPSAVQPLLDYVSKTNDGAFANMALETARALATQRQWEDFLQLLLYTTSDEIRETSEAAITELILAAPLRDTFGEKLVAAYQGAVDANVRLALIRLMGHAGGSQPGHKIREILKSGTDPEKAAAAISVGVWPDDSMFLPLVDTLKSTTNTGLRTSLFDSAFRLLLDPTHSRKPEQDEQFWKLLAANAETSLEQDQLVRSITTNRNEAWVADVLKTIISNGKSEAVITRAQKALDAMSGN</sequence>
<evidence type="ECO:0000256" key="6">
    <source>
        <dbReference type="SAM" id="Phobius"/>
    </source>
</evidence>
<protein>
    <submittedName>
        <fullName evidence="8">Protein kinase</fullName>
    </submittedName>
</protein>
<dbReference type="Gene3D" id="1.10.510.10">
    <property type="entry name" value="Transferase(Phosphotransferase) domain 1"/>
    <property type="match status" value="1"/>
</dbReference>
<feature type="domain" description="Protein kinase" evidence="7">
    <location>
        <begin position="5"/>
        <end position="270"/>
    </location>
</feature>
<dbReference type="SUPFAM" id="SSF56112">
    <property type="entry name" value="Protein kinase-like (PK-like)"/>
    <property type="match status" value="1"/>
</dbReference>
<dbReference type="EMBL" id="JAENIJ010000002">
    <property type="protein sequence ID" value="MBK1881140.1"/>
    <property type="molecule type" value="Genomic_DNA"/>
</dbReference>
<accession>A0A934S0S2</accession>
<feature type="compositionally biased region" description="Pro residues" evidence="5">
    <location>
        <begin position="344"/>
        <end position="357"/>
    </location>
</feature>
<gene>
    <name evidence="8" type="ORF">JIN85_01870</name>
</gene>
<dbReference type="PANTHER" id="PTHR43289">
    <property type="entry name" value="MITOGEN-ACTIVATED PROTEIN KINASE KINASE KINASE 20-RELATED"/>
    <property type="match status" value="1"/>
</dbReference>
<keyword evidence="3 8" id="KW-0418">Kinase</keyword>
<dbReference type="InterPro" id="IPR008271">
    <property type="entry name" value="Ser/Thr_kinase_AS"/>
</dbReference>
<dbReference type="Gene3D" id="3.30.200.20">
    <property type="entry name" value="Phosphorylase Kinase, domain 1"/>
    <property type="match status" value="1"/>
</dbReference>
<dbReference type="InterPro" id="IPR000719">
    <property type="entry name" value="Prot_kinase_dom"/>
</dbReference>
<name>A0A934S0S2_9BACT</name>
<evidence type="ECO:0000256" key="1">
    <source>
        <dbReference type="ARBA" id="ARBA00022679"/>
    </source>
</evidence>
<dbReference type="AlphaFoldDB" id="A0A934S0S2"/>
<keyword evidence="2" id="KW-0547">Nucleotide-binding</keyword>
<keyword evidence="1" id="KW-0808">Transferase</keyword>
<dbReference type="GO" id="GO:0005524">
    <property type="term" value="F:ATP binding"/>
    <property type="evidence" value="ECO:0007669"/>
    <property type="project" value="UniProtKB-KW"/>
</dbReference>
<dbReference type="CDD" id="cd14014">
    <property type="entry name" value="STKc_PknB_like"/>
    <property type="match status" value="1"/>
</dbReference>
<keyword evidence="6" id="KW-0472">Membrane</keyword>
<keyword evidence="6" id="KW-1133">Transmembrane helix</keyword>
<dbReference type="RefSeq" id="WP_200267029.1">
    <property type="nucleotide sequence ID" value="NZ_JAENIJ010000002.1"/>
</dbReference>
<dbReference type="InterPro" id="IPR016024">
    <property type="entry name" value="ARM-type_fold"/>
</dbReference>
<evidence type="ECO:0000256" key="4">
    <source>
        <dbReference type="ARBA" id="ARBA00022840"/>
    </source>
</evidence>
<evidence type="ECO:0000313" key="9">
    <source>
        <dbReference type="Proteomes" id="UP000603141"/>
    </source>
</evidence>
<feature type="transmembrane region" description="Helical" evidence="6">
    <location>
        <begin position="366"/>
        <end position="383"/>
    </location>
</feature>
<dbReference type="Proteomes" id="UP000603141">
    <property type="component" value="Unassembled WGS sequence"/>
</dbReference>
<evidence type="ECO:0000256" key="5">
    <source>
        <dbReference type="SAM" id="MobiDB-lite"/>
    </source>
</evidence>